<evidence type="ECO:0000313" key="2">
    <source>
        <dbReference type="Proteomes" id="UP001358193"/>
    </source>
</evidence>
<keyword evidence="2" id="KW-1185">Reference proteome</keyword>
<reference evidence="1 2" key="1">
    <citation type="submission" date="2023-11" db="EMBL/GenBank/DDBJ databases">
        <authorList>
            <person name="Cook R."/>
            <person name="Crisci M."/>
            <person name="Pye H."/>
            <person name="Adriaenssens E."/>
            <person name="Santini J."/>
        </authorList>
    </citation>
    <scope>NUCLEOTIDE SEQUENCE [LARGE SCALE GENOMIC DNA]</scope>
    <source>
        <strain evidence="1">Lak_Megaphage_Sonny</strain>
    </source>
</reference>
<protein>
    <submittedName>
        <fullName evidence="1">Uncharacterized protein</fullName>
    </submittedName>
</protein>
<evidence type="ECO:0000313" key="1">
    <source>
        <dbReference type="EMBL" id="WQJ53601.1"/>
    </source>
</evidence>
<dbReference type="Proteomes" id="UP001358193">
    <property type="component" value="Segment"/>
</dbReference>
<organism evidence="1 2">
    <name type="scientific">phage Lak_Megaphage_Sonny</name>
    <dbReference type="NCBI Taxonomy" id="3109229"/>
    <lineage>
        <taxon>Viruses</taxon>
        <taxon>Duplodnaviria</taxon>
        <taxon>Heunggongvirae</taxon>
        <taxon>Uroviricota</taxon>
        <taxon>Caudoviricetes</taxon>
        <taxon>Caudoviricetes code 15 clade</taxon>
    </lineage>
</organism>
<name>A0ABZ0Z365_9CAUD</name>
<sequence>MMEINEKYGIVKKTTHKWDNLVDMIINYLYDINGLQNDIDMLNDQHEITLSMLKIFYKDAIHSFSFPDNIIPEWIGDFSLFIVDANNYANGYINTKNISFENDKLNCCIYFTFNLSNYYPVSKMTSMLTHEFRHLYTKWLEHKYDFKLVNERYAYIYSRFMQINKQVAISDKKDSMLYMLAKLLYLVTPDEINAYMQSFDKESKKVISDNIDIIRSFMQKHDKKQPNISPLNTSVYNIYMDALQFINTTIRDLDAMKVERDELVDVAYNNDLRDMINAYMINDNKDSNRILDLNIYFIYMEDDTKDDIYIRSYYVLADFLIKFLKRIRPQIEKIIKKMDKLFIQNAASLCTID</sequence>
<proteinExistence type="predicted"/>
<accession>A0ABZ0Z365</accession>
<dbReference type="EMBL" id="OR769223">
    <property type="protein sequence ID" value="WQJ53601.1"/>
    <property type="molecule type" value="Genomic_DNA"/>
</dbReference>